<dbReference type="SUPFAM" id="SSF56281">
    <property type="entry name" value="Metallo-hydrolase/oxidoreductase"/>
    <property type="match status" value="1"/>
</dbReference>
<feature type="transmembrane region" description="Helical" evidence="6">
    <location>
        <begin position="258"/>
        <end position="279"/>
    </location>
</feature>
<evidence type="ECO:0000256" key="6">
    <source>
        <dbReference type="SAM" id="Phobius"/>
    </source>
</evidence>
<feature type="transmembrane region" description="Helical" evidence="6">
    <location>
        <begin position="391"/>
        <end position="416"/>
    </location>
</feature>
<dbReference type="InterPro" id="IPR025405">
    <property type="entry name" value="DUF4131"/>
</dbReference>
<dbReference type="Pfam" id="PF03772">
    <property type="entry name" value="Competence"/>
    <property type="match status" value="1"/>
</dbReference>
<dbReference type="InterPro" id="IPR001279">
    <property type="entry name" value="Metallo-B-lactamas"/>
</dbReference>
<feature type="transmembrane region" description="Helical" evidence="6">
    <location>
        <begin position="321"/>
        <end position="340"/>
    </location>
</feature>
<dbReference type="InterPro" id="IPR004477">
    <property type="entry name" value="ComEC_N"/>
</dbReference>
<dbReference type="RefSeq" id="WP_132700486.1">
    <property type="nucleotide sequence ID" value="NZ_SLZR01000003.1"/>
</dbReference>
<gene>
    <name evidence="8" type="ORF">BCF53_103234</name>
</gene>
<dbReference type="Pfam" id="PF13567">
    <property type="entry name" value="DUF4131"/>
    <property type="match status" value="1"/>
</dbReference>
<feature type="transmembrane region" description="Helical" evidence="6">
    <location>
        <begin position="219"/>
        <end position="238"/>
    </location>
</feature>
<dbReference type="Proteomes" id="UP000295793">
    <property type="component" value="Unassembled WGS sequence"/>
</dbReference>
<comment type="subcellular location">
    <subcellularLocation>
        <location evidence="1">Cell membrane</location>
        <topology evidence="1">Multi-pass membrane protein</topology>
    </subcellularLocation>
</comment>
<accession>A0A4R3I8I6</accession>
<dbReference type="InterPro" id="IPR052159">
    <property type="entry name" value="Competence_DNA_uptake"/>
</dbReference>
<dbReference type="NCBIfam" id="TIGR00361">
    <property type="entry name" value="ComEC_Rec2"/>
    <property type="match status" value="1"/>
</dbReference>
<keyword evidence="3 6" id="KW-0812">Transmembrane</keyword>
<evidence type="ECO:0000256" key="3">
    <source>
        <dbReference type="ARBA" id="ARBA00022692"/>
    </source>
</evidence>
<dbReference type="InterPro" id="IPR004797">
    <property type="entry name" value="Competence_ComEC/Rec2"/>
</dbReference>
<evidence type="ECO:0000313" key="9">
    <source>
        <dbReference type="Proteomes" id="UP000295793"/>
    </source>
</evidence>
<sequence length="734" mass="82140">MPIVLLVTSLPWCWYYFGFSVACVAGFATAILLFFVVARRTACALAVLAGIMLIGLELDVKHVLPRSMQHESAVLTVCTAQKMTEYPDFFSVNARVVSQPDNISLRHVRLTIPASKIDQPLKPGRCIKGDFRLRQPLGFLTPGGFDSDRYFFSKHIDAKATLLKPEEIYQAPSLVQKLYVKRVAEFSSPVAADVWAALVLGWSGSLQVEVKDLFSSNQLMHLFVISGMHIGFIALFILTLTKLLLTPFSQYFVLPRGGLYGLTLGFVALYVSLLGWPVPATRALLMFAVPLLMYFLAVRVSWLAALISASVIISVLQPEAWLSLGAWLSFSSVAVILLLLRWNLLNFRHKLIKLIFFQCAMSLTVVPWAFISGFPINPFSAVLNLLITPVIGFVLLPLAFLLCLLPLDECIGLFEWVVKMLFRFLEFTSDYSFKTSWVSFSTIALVVALFVLLVWWVDNREKLMLIMFASVVAILMLFQQPLAGRYPTVTFYDVGHGSAVLIEDGNGRWLVDTGGGYGSENSFFERDLDRQIAKLDYLIVTHADSDHSMAVNYIQQNEPQLRAWSGQPDAFRRIAGQSTFRSCHQASAPSPYLRFIPVPVQFQSSDNNHSCIVLYETGNGRMILTGDADKTIEYFLLQQFPELFPFNVVLLGHHGSDSSSAADWLAANSGATYVVSTGDRSRPAWPAPRIKEWFRQSQQVLLSTAQSGTVRLQFRPEGIAVKSWETAYRNRLIN</sequence>
<dbReference type="GO" id="GO:0030420">
    <property type="term" value="P:establishment of competence for transformation"/>
    <property type="evidence" value="ECO:0007669"/>
    <property type="project" value="InterPro"/>
</dbReference>
<keyword evidence="4 6" id="KW-1133">Transmembrane helix</keyword>
<reference evidence="8 9" key="1">
    <citation type="submission" date="2019-03" db="EMBL/GenBank/DDBJ databases">
        <title>Genomic Encyclopedia of Archaeal and Bacterial Type Strains, Phase II (KMG-II): from individual species to whole genera.</title>
        <authorList>
            <person name="Goeker M."/>
        </authorList>
    </citation>
    <scope>NUCLEOTIDE SEQUENCE [LARGE SCALE GENOMIC DNA]</scope>
    <source>
        <strain evidence="8 9">DSM 15388</strain>
    </source>
</reference>
<feature type="domain" description="Metallo-beta-lactamase" evidence="7">
    <location>
        <begin position="496"/>
        <end position="679"/>
    </location>
</feature>
<keyword evidence="2" id="KW-1003">Cell membrane</keyword>
<dbReference type="OrthoDB" id="9761531at2"/>
<comment type="caution">
    <text evidence="8">The sequence shown here is derived from an EMBL/GenBank/DDBJ whole genome shotgun (WGS) entry which is preliminary data.</text>
</comment>
<feature type="transmembrane region" description="Helical" evidence="6">
    <location>
        <begin position="437"/>
        <end position="457"/>
    </location>
</feature>
<feature type="transmembrane region" description="Helical" evidence="6">
    <location>
        <begin position="352"/>
        <end position="371"/>
    </location>
</feature>
<keyword evidence="5 6" id="KW-0472">Membrane</keyword>
<name>A0A4R3I8I6_9GAMM</name>
<feature type="transmembrane region" description="Helical" evidence="6">
    <location>
        <begin position="291"/>
        <end position="315"/>
    </location>
</feature>
<evidence type="ECO:0000256" key="5">
    <source>
        <dbReference type="ARBA" id="ARBA00023136"/>
    </source>
</evidence>
<keyword evidence="9" id="KW-1185">Reference proteome</keyword>
<protein>
    <submittedName>
        <fullName evidence="8">DNA internalization-related competence protein ComEC/Rec2</fullName>
    </submittedName>
</protein>
<evidence type="ECO:0000313" key="8">
    <source>
        <dbReference type="EMBL" id="TCS42573.1"/>
    </source>
</evidence>
<dbReference type="Pfam" id="PF00753">
    <property type="entry name" value="Lactamase_B"/>
    <property type="match status" value="1"/>
</dbReference>
<evidence type="ECO:0000256" key="4">
    <source>
        <dbReference type="ARBA" id="ARBA00022989"/>
    </source>
</evidence>
<organism evidence="8 9">
    <name type="scientific">Reinekea marinisedimentorum</name>
    <dbReference type="NCBI Taxonomy" id="230495"/>
    <lineage>
        <taxon>Bacteria</taxon>
        <taxon>Pseudomonadati</taxon>
        <taxon>Pseudomonadota</taxon>
        <taxon>Gammaproteobacteria</taxon>
        <taxon>Oceanospirillales</taxon>
        <taxon>Saccharospirillaceae</taxon>
        <taxon>Reinekea</taxon>
    </lineage>
</organism>
<dbReference type="PANTHER" id="PTHR30619">
    <property type="entry name" value="DNA INTERNALIZATION/COMPETENCE PROTEIN COMEC/REC2"/>
    <property type="match status" value="1"/>
</dbReference>
<proteinExistence type="predicted"/>
<evidence type="ECO:0000259" key="7">
    <source>
        <dbReference type="SMART" id="SM00849"/>
    </source>
</evidence>
<evidence type="ECO:0000256" key="2">
    <source>
        <dbReference type="ARBA" id="ARBA00022475"/>
    </source>
</evidence>
<dbReference type="PANTHER" id="PTHR30619:SF1">
    <property type="entry name" value="RECOMBINATION PROTEIN 2"/>
    <property type="match status" value="1"/>
</dbReference>
<feature type="transmembrane region" description="Helical" evidence="6">
    <location>
        <begin position="12"/>
        <end position="36"/>
    </location>
</feature>
<dbReference type="GO" id="GO:0005886">
    <property type="term" value="C:plasma membrane"/>
    <property type="evidence" value="ECO:0007669"/>
    <property type="project" value="UniProtKB-SubCell"/>
</dbReference>
<dbReference type="InterPro" id="IPR036866">
    <property type="entry name" value="RibonucZ/Hydroxyglut_hydro"/>
</dbReference>
<dbReference type="EMBL" id="SLZR01000003">
    <property type="protein sequence ID" value="TCS42573.1"/>
    <property type="molecule type" value="Genomic_DNA"/>
</dbReference>
<dbReference type="SMART" id="SM00849">
    <property type="entry name" value="Lactamase_B"/>
    <property type="match status" value="1"/>
</dbReference>
<dbReference type="Gene3D" id="3.60.15.10">
    <property type="entry name" value="Ribonuclease Z/Hydroxyacylglutathione hydrolase-like"/>
    <property type="match status" value="1"/>
</dbReference>
<feature type="transmembrane region" description="Helical" evidence="6">
    <location>
        <begin position="463"/>
        <end position="478"/>
    </location>
</feature>
<evidence type="ECO:0000256" key="1">
    <source>
        <dbReference type="ARBA" id="ARBA00004651"/>
    </source>
</evidence>
<dbReference type="AlphaFoldDB" id="A0A4R3I8I6"/>
<dbReference type="NCBIfam" id="TIGR00360">
    <property type="entry name" value="ComEC_N-term"/>
    <property type="match status" value="1"/>
</dbReference>